<name>A0A5N6WNX1_9EURO</name>
<organism evidence="1 2">
    <name type="scientific">Aspergillus sergii</name>
    <dbReference type="NCBI Taxonomy" id="1034303"/>
    <lineage>
        <taxon>Eukaryota</taxon>
        <taxon>Fungi</taxon>
        <taxon>Dikarya</taxon>
        <taxon>Ascomycota</taxon>
        <taxon>Pezizomycotina</taxon>
        <taxon>Eurotiomycetes</taxon>
        <taxon>Eurotiomycetidae</taxon>
        <taxon>Eurotiales</taxon>
        <taxon>Aspergillaceae</taxon>
        <taxon>Aspergillus</taxon>
        <taxon>Aspergillus subgen. Circumdati</taxon>
    </lineage>
</organism>
<reference evidence="2" key="1">
    <citation type="submission" date="2019-04" db="EMBL/GenBank/DDBJ databases">
        <title>Friends and foes A comparative genomics studyof 23 Aspergillus species from section Flavi.</title>
        <authorList>
            <consortium name="DOE Joint Genome Institute"/>
            <person name="Kjaerbolling I."/>
            <person name="Vesth T."/>
            <person name="Frisvad J.C."/>
            <person name="Nybo J.L."/>
            <person name="Theobald S."/>
            <person name="Kildgaard S."/>
            <person name="Isbrandt T."/>
            <person name="Kuo A."/>
            <person name="Sato A."/>
            <person name="Lyhne E.K."/>
            <person name="Kogle M.E."/>
            <person name="Wiebenga A."/>
            <person name="Kun R.S."/>
            <person name="Lubbers R.J."/>
            <person name="Makela M.R."/>
            <person name="Barry K."/>
            <person name="Chovatia M."/>
            <person name="Clum A."/>
            <person name="Daum C."/>
            <person name="Haridas S."/>
            <person name="He G."/>
            <person name="LaButti K."/>
            <person name="Lipzen A."/>
            <person name="Mondo S."/>
            <person name="Riley R."/>
            <person name="Salamov A."/>
            <person name="Simmons B.A."/>
            <person name="Magnuson J.K."/>
            <person name="Henrissat B."/>
            <person name="Mortensen U.H."/>
            <person name="Larsen T.O."/>
            <person name="Devries R.P."/>
            <person name="Grigoriev I.V."/>
            <person name="Machida M."/>
            <person name="Baker S.E."/>
            <person name="Andersen M.R."/>
        </authorList>
    </citation>
    <scope>NUCLEOTIDE SEQUENCE [LARGE SCALE GENOMIC DNA]</scope>
    <source>
        <strain evidence="2">CBS 130017</strain>
    </source>
</reference>
<keyword evidence="2" id="KW-1185">Reference proteome</keyword>
<dbReference type="EMBL" id="ML741867">
    <property type="protein sequence ID" value="KAE8321509.1"/>
    <property type="molecule type" value="Genomic_DNA"/>
</dbReference>
<dbReference type="AlphaFoldDB" id="A0A5N6WNX1"/>
<accession>A0A5N6WNX1</accession>
<evidence type="ECO:0000313" key="1">
    <source>
        <dbReference type="EMBL" id="KAE8321509.1"/>
    </source>
</evidence>
<dbReference type="Proteomes" id="UP000325945">
    <property type="component" value="Unassembled WGS sequence"/>
</dbReference>
<sequence>MGRGPSLSLPLSIIIAKLNGSFHHRRNIQVVMIHTIIGYCGRAESIAKICVCATWLLEYFRQLAACHRILVRPAEGWAIMLGGGRRSPVGLLYFSFLFFF</sequence>
<evidence type="ECO:0000313" key="2">
    <source>
        <dbReference type="Proteomes" id="UP000325945"/>
    </source>
</evidence>
<protein>
    <submittedName>
        <fullName evidence="1">Uncharacterized protein</fullName>
    </submittedName>
</protein>
<proteinExistence type="predicted"/>
<gene>
    <name evidence="1" type="ORF">BDV39DRAFT_185582</name>
</gene>